<dbReference type="GO" id="GO:0003677">
    <property type="term" value="F:DNA binding"/>
    <property type="evidence" value="ECO:0007669"/>
    <property type="project" value="InterPro"/>
</dbReference>
<keyword evidence="3" id="KW-0602">Photosynthesis</keyword>
<gene>
    <name evidence="13" type="ORF">POM88_003086</name>
</gene>
<dbReference type="GO" id="GO:0009767">
    <property type="term" value="P:photosynthetic electron transport chain"/>
    <property type="evidence" value="ECO:0007669"/>
    <property type="project" value="InterPro"/>
</dbReference>
<evidence type="ECO:0000256" key="11">
    <source>
        <dbReference type="SAM" id="Phobius"/>
    </source>
</evidence>
<evidence type="ECO:0000256" key="10">
    <source>
        <dbReference type="SAM" id="MobiDB-lite"/>
    </source>
</evidence>
<name>A0AAD8JIW7_9APIA</name>
<keyword evidence="4" id="KW-0934">Plastid</keyword>
<organism evidence="13 14">
    <name type="scientific">Heracleum sosnowskyi</name>
    <dbReference type="NCBI Taxonomy" id="360622"/>
    <lineage>
        <taxon>Eukaryota</taxon>
        <taxon>Viridiplantae</taxon>
        <taxon>Streptophyta</taxon>
        <taxon>Embryophyta</taxon>
        <taxon>Tracheophyta</taxon>
        <taxon>Spermatophyta</taxon>
        <taxon>Magnoliopsida</taxon>
        <taxon>eudicotyledons</taxon>
        <taxon>Gunneridae</taxon>
        <taxon>Pentapetalae</taxon>
        <taxon>asterids</taxon>
        <taxon>campanulids</taxon>
        <taxon>Apiales</taxon>
        <taxon>Apiaceae</taxon>
        <taxon>Apioideae</taxon>
        <taxon>apioid superclade</taxon>
        <taxon>Tordylieae</taxon>
        <taxon>Tordyliinae</taxon>
        <taxon>Heracleum</taxon>
    </lineage>
</organism>
<dbReference type="GO" id="GO:0016168">
    <property type="term" value="F:chlorophyll binding"/>
    <property type="evidence" value="ECO:0007669"/>
    <property type="project" value="UniProtKB-KW"/>
</dbReference>
<dbReference type="GO" id="GO:0009523">
    <property type="term" value="C:photosystem II"/>
    <property type="evidence" value="ECO:0007669"/>
    <property type="project" value="UniProtKB-KW"/>
</dbReference>
<feature type="region of interest" description="Disordered" evidence="10">
    <location>
        <begin position="213"/>
        <end position="232"/>
    </location>
</feature>
<keyword evidence="5 11" id="KW-0812">Transmembrane</keyword>
<dbReference type="AlphaFoldDB" id="A0AAD8JIW7"/>
<evidence type="ECO:0000256" key="3">
    <source>
        <dbReference type="ARBA" id="ARBA00022531"/>
    </source>
</evidence>
<evidence type="ECO:0000313" key="14">
    <source>
        <dbReference type="Proteomes" id="UP001237642"/>
    </source>
</evidence>
<comment type="subcellular location">
    <subcellularLocation>
        <location evidence="1">Membrane</location>
        <topology evidence="1">Multi-pass membrane protein</topology>
    </subcellularLocation>
</comment>
<keyword evidence="6 11" id="KW-1133">Transmembrane helix</keyword>
<keyword evidence="8 11" id="KW-0472">Membrane</keyword>
<feature type="domain" description="KNOX2" evidence="12">
    <location>
        <begin position="163"/>
        <end position="211"/>
    </location>
</feature>
<keyword evidence="9" id="KW-0604">Photosystem II</keyword>
<dbReference type="SUPFAM" id="SSF161077">
    <property type="entry name" value="Photosystem II antenna protein-like"/>
    <property type="match status" value="1"/>
</dbReference>
<dbReference type="Proteomes" id="UP001237642">
    <property type="component" value="Unassembled WGS sequence"/>
</dbReference>
<keyword evidence="2" id="KW-0148">Chlorophyll</keyword>
<evidence type="ECO:0000256" key="5">
    <source>
        <dbReference type="ARBA" id="ARBA00022692"/>
    </source>
</evidence>
<comment type="caution">
    <text evidence="13">The sequence shown here is derived from an EMBL/GenBank/DDBJ whole genome shotgun (WGS) entry which is preliminary data.</text>
</comment>
<evidence type="ECO:0000256" key="9">
    <source>
        <dbReference type="ARBA" id="ARBA00023276"/>
    </source>
</evidence>
<keyword evidence="14" id="KW-1185">Reference proteome</keyword>
<evidence type="ECO:0000256" key="8">
    <source>
        <dbReference type="ARBA" id="ARBA00023136"/>
    </source>
</evidence>
<sequence>MYLRYSPCEGSTSSGKGVGFRTYRYYEPCKALWLQHDLVKIFGIHLFLAGLACFGFGAFHVTGLYGPGIWVSDPYGLTGKVQSVNPAWGVEGFDPFVPGGIASHHIAAVYPCLNQEKKFNGSGDDWQNADKIATPSDQLPRIDEQLARSHNVVAKYSVLQQNDNKQPLDYKDLDQLMLSSFKEQLQHIRVHAMEAVMACQELEQSLQSLAGIAPGEGTGATMSDDEDDQADSLTNLFDGQEKNGFLSSCPYCK</sequence>
<dbReference type="InterPro" id="IPR000932">
    <property type="entry name" value="PS_antenna-like"/>
</dbReference>
<dbReference type="EMBL" id="JAUIZM010000001">
    <property type="protein sequence ID" value="KAK1403481.1"/>
    <property type="molecule type" value="Genomic_DNA"/>
</dbReference>
<evidence type="ECO:0000256" key="7">
    <source>
        <dbReference type="ARBA" id="ARBA00022991"/>
    </source>
</evidence>
<dbReference type="SMART" id="SM01256">
    <property type="entry name" value="KNOX2"/>
    <property type="match status" value="1"/>
</dbReference>
<evidence type="ECO:0000256" key="6">
    <source>
        <dbReference type="ARBA" id="ARBA00022989"/>
    </source>
</evidence>
<reference evidence="13" key="1">
    <citation type="submission" date="2023-02" db="EMBL/GenBank/DDBJ databases">
        <title>Genome of toxic invasive species Heracleum sosnowskyi carries increased number of genes despite the absence of recent whole-genome duplications.</title>
        <authorList>
            <person name="Schelkunov M."/>
            <person name="Shtratnikova V."/>
            <person name="Makarenko M."/>
            <person name="Klepikova A."/>
            <person name="Omelchenko D."/>
            <person name="Novikova G."/>
            <person name="Obukhova E."/>
            <person name="Bogdanov V."/>
            <person name="Penin A."/>
            <person name="Logacheva M."/>
        </authorList>
    </citation>
    <scope>NUCLEOTIDE SEQUENCE</scope>
    <source>
        <strain evidence="13">Hsosn_3</strain>
        <tissue evidence="13">Leaf</tissue>
    </source>
</reference>
<feature type="transmembrane region" description="Helical" evidence="11">
    <location>
        <begin position="42"/>
        <end position="65"/>
    </location>
</feature>
<evidence type="ECO:0000256" key="4">
    <source>
        <dbReference type="ARBA" id="ARBA00022640"/>
    </source>
</evidence>
<keyword evidence="7" id="KW-0157">Chromophore</keyword>
<evidence type="ECO:0000259" key="12">
    <source>
        <dbReference type="SMART" id="SM01256"/>
    </source>
</evidence>
<dbReference type="Pfam" id="PF00421">
    <property type="entry name" value="PSII"/>
    <property type="match status" value="1"/>
</dbReference>
<dbReference type="InterPro" id="IPR036001">
    <property type="entry name" value="PS_II_antenna-like_sf"/>
</dbReference>
<evidence type="ECO:0000256" key="2">
    <source>
        <dbReference type="ARBA" id="ARBA00022494"/>
    </source>
</evidence>
<accession>A0AAD8JIW7</accession>
<evidence type="ECO:0000313" key="13">
    <source>
        <dbReference type="EMBL" id="KAK1403481.1"/>
    </source>
</evidence>
<proteinExistence type="predicted"/>
<dbReference type="GO" id="GO:0005634">
    <property type="term" value="C:nucleus"/>
    <property type="evidence" value="ECO:0007669"/>
    <property type="project" value="InterPro"/>
</dbReference>
<protein>
    <recommendedName>
        <fullName evidence="12">KNOX2 domain-containing protein</fullName>
    </recommendedName>
</protein>
<evidence type="ECO:0000256" key="1">
    <source>
        <dbReference type="ARBA" id="ARBA00004141"/>
    </source>
</evidence>
<reference evidence="13" key="2">
    <citation type="submission" date="2023-05" db="EMBL/GenBank/DDBJ databases">
        <authorList>
            <person name="Schelkunov M.I."/>
        </authorList>
    </citation>
    <scope>NUCLEOTIDE SEQUENCE</scope>
    <source>
        <strain evidence="13">Hsosn_3</strain>
        <tissue evidence="13">Leaf</tissue>
    </source>
</reference>
<dbReference type="InterPro" id="IPR005541">
    <property type="entry name" value="KNOX2"/>
</dbReference>